<evidence type="ECO:0000256" key="7">
    <source>
        <dbReference type="ARBA" id="ARBA00022833"/>
    </source>
</evidence>
<keyword evidence="16" id="KW-1185">Reference proteome</keyword>
<feature type="region of interest" description="Disordered" evidence="13">
    <location>
        <begin position="1264"/>
        <end position="1365"/>
    </location>
</feature>
<feature type="compositionally biased region" description="Low complexity" evidence="13">
    <location>
        <begin position="427"/>
        <end position="452"/>
    </location>
</feature>
<dbReference type="PROSITE" id="PS50157">
    <property type="entry name" value="ZINC_FINGER_C2H2_2"/>
    <property type="match status" value="6"/>
</dbReference>
<comment type="function">
    <text evidence="1">May be involved in transcriptional regulation.</text>
</comment>
<evidence type="ECO:0000259" key="14">
    <source>
        <dbReference type="PROSITE" id="PS50157"/>
    </source>
</evidence>
<dbReference type="InterPro" id="IPR036236">
    <property type="entry name" value="Znf_C2H2_sf"/>
</dbReference>
<dbReference type="SMART" id="SM00355">
    <property type="entry name" value="ZnF_C2H2"/>
    <property type="match status" value="15"/>
</dbReference>
<dbReference type="Proteomes" id="UP001591681">
    <property type="component" value="Unassembled WGS sequence"/>
</dbReference>
<feature type="compositionally biased region" description="Low complexity" evidence="13">
    <location>
        <begin position="347"/>
        <end position="366"/>
    </location>
</feature>
<feature type="compositionally biased region" description="Low complexity" evidence="13">
    <location>
        <begin position="257"/>
        <end position="277"/>
    </location>
</feature>
<feature type="compositionally biased region" description="Polar residues" evidence="13">
    <location>
        <begin position="373"/>
        <end position="384"/>
    </location>
</feature>
<feature type="domain" description="C2H2-type" evidence="14">
    <location>
        <begin position="1039"/>
        <end position="1066"/>
    </location>
</feature>
<evidence type="ECO:0000256" key="3">
    <source>
        <dbReference type="ARBA" id="ARBA00006991"/>
    </source>
</evidence>
<accession>A0ABD1J3J8</accession>
<protein>
    <recommendedName>
        <fullName evidence="14">C2H2-type domain-containing protein</fullName>
    </recommendedName>
</protein>
<feature type="compositionally biased region" description="Basic and acidic residues" evidence="13">
    <location>
        <begin position="403"/>
        <end position="419"/>
    </location>
</feature>
<feature type="compositionally biased region" description="Basic and acidic residues" evidence="13">
    <location>
        <begin position="24"/>
        <end position="38"/>
    </location>
</feature>
<dbReference type="InterPro" id="IPR013087">
    <property type="entry name" value="Znf_C2H2_type"/>
</dbReference>
<sequence>MGDMKTPDFDDLLAAFDIPDIDAKEAIQSARDEAEGHHGSGSGTLGKPGDDGSDGGHSMRPTSPGADPHGDPSIVSVIVKNRVRAETLEGGEGAVSEREPTDGTPGIGLVPRLGTRSPGLVPPESLNHNGFGSSSASSHLPQSQGQSNGDPWPLCNPKAAPDSAEFLSSSASSSKQGGGNIFNKLKPLMTPGAGDPVGRARKMQLLQQQKHLHMQQEVGLEASLDKPPKAPTAPSASSGPLPMSPFFPPSKTMLLPSSASSPSSSSSSSSSSSQSNSARVPGPIGSSVPLQSFNGTSRSGPVGFRRLDSDEDDSDPDFGAPQVVQESPGSPACTTPKLARRVRSPAGSFESPSLPSSGSSSSFPKPGDVPSASPDSPQGQQNWLSSTSQTSSSTTTTTSKSSPLEERHPEHVVEERDSPESPEPEAPKAASTSAAAPKRSSSPSATATTPSPVLREPKEEEEEMEVAKASAEKTEERKEPESKGTEEEKMDAQEEGEKEDGKTQSAKGAVAPPVTAGPAAPTPVGPAPSRPLKVRIKTIKTPTGSITRTVVSSKGAGTSAGKGLEVIKAQPGNAVPTNRARRTAATTAHMAKNSASMPVSTLEASSAMLAAATKVQSKMASPSDKSKVSATAVSITKAAALPATSVVSGISVRPVTKSANGGAVGSHHQPCKPASIVNSTGAVISRSQSSLVEAFNKILNSKNLLPSYKPDLSSPPPPEWGLSMPTAGYRCLECGDAFALERSLVRHYDRRSLRIEVTCNHCAKRLAFFNKCSLLLHAREHKERGLVMQCSHLVMRPVSVEQMISQQDTTPIGMLSPSQSVSSSPAAQQGAASASSSSSPQKDTPSPAATAPQPSTPAAAPRRLPTSPQAIMPLPCKKVDVLQYNNFKCPECQAQFGGKGELVAHFQQIRASPNSTCMLCSPPMMLPNSCSVSAHQRIHKHRAPHVCPECGGVARQASFQTHLEESCLHFARRIGYRCSICQVVFGGLNSIKSHIQTAHCEVFHKCPNCPMAFKSAPSAQSHISTQHPTLTNTQPKMIYKCVMCDTVFTQKPLLYVHFDTHLAKQKVHVFKCPDCTKLYAQKASMTEHMKTVHRGLSAKQEAPSVTTSSAPGATPSTAQPIPKGRGQEEWSGEPGEEEGDGGGGEGREKEEEEDDDEEENEEEEEPASSPESASMEWKCRECRTRYSEKEDYISHMRKEHGKPMKKFPCRMCERSFSSANSLRRHVRVIHEGIRRVFHCQYCSEGKRTFSSRLILEKHIRVRHGIRSRQPVDRQGPPNTRKRSAPAEGVGSSSEQDGEGAFDEGAESTGGSGGVVKRWRPTATGPGDAPAPKQEREEPRQEGEECHGEGEERGENSGSNNSSSGYKCTPCGFTTEDWAEFQRHIPQHQAESGVGGLGSLQCTQCGACFASAGSLARHRFITHRLRNEPRGGGGANANTPGAPSSGASPDNGSSSLATPPDGSPASPIQGEDGSYGCRVCGRRFDKQADLNTHFRTHGMAFITAHKNDKPT</sequence>
<feature type="compositionally biased region" description="Low complexity" evidence="13">
    <location>
        <begin position="1320"/>
        <end position="1331"/>
    </location>
</feature>
<feature type="compositionally biased region" description="Low complexity" evidence="13">
    <location>
        <begin position="816"/>
        <end position="861"/>
    </location>
</feature>
<dbReference type="Gene3D" id="3.30.160.60">
    <property type="entry name" value="Classic Zinc Finger"/>
    <property type="match status" value="5"/>
</dbReference>
<organism evidence="15 16">
    <name type="scientific">Coilia grayii</name>
    <name type="common">Gray's grenadier anchovy</name>
    <dbReference type="NCBI Taxonomy" id="363190"/>
    <lineage>
        <taxon>Eukaryota</taxon>
        <taxon>Metazoa</taxon>
        <taxon>Chordata</taxon>
        <taxon>Craniata</taxon>
        <taxon>Vertebrata</taxon>
        <taxon>Euteleostomi</taxon>
        <taxon>Actinopterygii</taxon>
        <taxon>Neopterygii</taxon>
        <taxon>Teleostei</taxon>
        <taxon>Clupei</taxon>
        <taxon>Clupeiformes</taxon>
        <taxon>Clupeoidei</taxon>
        <taxon>Engraulidae</taxon>
        <taxon>Coilinae</taxon>
        <taxon>Coilia</taxon>
    </lineage>
</organism>
<feature type="compositionally biased region" description="Polar residues" evidence="13">
    <location>
        <begin position="288"/>
        <end position="299"/>
    </location>
</feature>
<evidence type="ECO:0000256" key="4">
    <source>
        <dbReference type="ARBA" id="ARBA00022723"/>
    </source>
</evidence>
<reference evidence="15 16" key="1">
    <citation type="submission" date="2024-09" db="EMBL/GenBank/DDBJ databases">
        <title>A chromosome-level genome assembly of Gray's grenadier anchovy, Coilia grayii.</title>
        <authorList>
            <person name="Fu Z."/>
        </authorList>
    </citation>
    <scope>NUCLEOTIDE SEQUENCE [LARGE SCALE GENOMIC DNA]</scope>
    <source>
        <strain evidence="15">G4</strain>
        <tissue evidence="15">Muscle</tissue>
    </source>
</reference>
<keyword evidence="11" id="KW-0539">Nucleus</keyword>
<evidence type="ECO:0000313" key="15">
    <source>
        <dbReference type="EMBL" id="KAL2080478.1"/>
    </source>
</evidence>
<gene>
    <name evidence="15" type="ORF">ACEWY4_024271</name>
</gene>
<evidence type="ECO:0000256" key="1">
    <source>
        <dbReference type="ARBA" id="ARBA00003767"/>
    </source>
</evidence>
<dbReference type="InterPro" id="IPR057356">
    <property type="entry name" value="Znf-C2H2_ZNF592"/>
</dbReference>
<dbReference type="GO" id="GO:0005634">
    <property type="term" value="C:nucleus"/>
    <property type="evidence" value="ECO:0007669"/>
    <property type="project" value="UniProtKB-SubCell"/>
</dbReference>
<feature type="compositionally biased region" description="Basic and acidic residues" evidence="13">
    <location>
        <begin position="470"/>
        <end position="492"/>
    </location>
</feature>
<dbReference type="PANTHER" id="PTHR47222:SF2">
    <property type="entry name" value="ZINC FINGER PROTEIN 687"/>
    <property type="match status" value="1"/>
</dbReference>
<dbReference type="Pfam" id="PF00096">
    <property type="entry name" value="zf-C2H2"/>
    <property type="match status" value="2"/>
</dbReference>
<keyword evidence="7" id="KW-0862">Zinc</keyword>
<feature type="compositionally biased region" description="Low complexity" evidence="13">
    <location>
        <begin position="385"/>
        <end position="402"/>
    </location>
</feature>
<feature type="compositionally biased region" description="Low complexity" evidence="13">
    <location>
        <begin position="232"/>
        <end position="241"/>
    </location>
</feature>
<feature type="compositionally biased region" description="Acidic residues" evidence="13">
    <location>
        <begin position="1295"/>
        <end position="1305"/>
    </location>
</feature>
<feature type="compositionally biased region" description="Basic and acidic residues" evidence="13">
    <location>
        <begin position="1332"/>
        <end position="1354"/>
    </location>
</feature>
<comment type="subcellular location">
    <subcellularLocation>
        <location evidence="2">Nucleus</location>
    </subcellularLocation>
</comment>
<feature type="compositionally biased region" description="Low complexity" evidence="13">
    <location>
        <begin position="1435"/>
        <end position="1454"/>
    </location>
</feature>
<evidence type="ECO:0000313" key="16">
    <source>
        <dbReference type="Proteomes" id="UP001591681"/>
    </source>
</evidence>
<dbReference type="PANTHER" id="PTHR47222">
    <property type="entry name" value="ZINC FINGER PROTEIN 532-RELATED"/>
    <property type="match status" value="1"/>
</dbReference>
<evidence type="ECO:0000256" key="10">
    <source>
        <dbReference type="ARBA" id="ARBA00023163"/>
    </source>
</evidence>
<dbReference type="EMBL" id="JBHFQA010000021">
    <property type="protein sequence ID" value="KAL2080478.1"/>
    <property type="molecule type" value="Genomic_DNA"/>
</dbReference>
<feature type="compositionally biased region" description="Low complexity" evidence="13">
    <location>
        <begin position="1355"/>
        <end position="1364"/>
    </location>
</feature>
<keyword evidence="5" id="KW-0677">Repeat</keyword>
<keyword evidence="8" id="KW-0805">Transcription regulation</keyword>
<feature type="domain" description="C2H2-type" evidence="14">
    <location>
        <begin position="1207"/>
        <end position="1235"/>
    </location>
</feature>
<feature type="domain" description="C2H2-type" evidence="14">
    <location>
        <begin position="1474"/>
        <end position="1509"/>
    </location>
</feature>
<dbReference type="GO" id="GO:0008270">
    <property type="term" value="F:zinc ion binding"/>
    <property type="evidence" value="ECO:0007669"/>
    <property type="project" value="UniProtKB-KW"/>
</dbReference>
<dbReference type="InterPro" id="IPR045914">
    <property type="entry name" value="Zn532-like"/>
</dbReference>
<feature type="compositionally biased region" description="Low complexity" evidence="13">
    <location>
        <begin position="1102"/>
        <end position="1120"/>
    </location>
</feature>
<dbReference type="GO" id="GO:0003677">
    <property type="term" value="F:DNA binding"/>
    <property type="evidence" value="ECO:0007669"/>
    <property type="project" value="UniProtKB-KW"/>
</dbReference>
<keyword evidence="9" id="KW-0238">DNA-binding</keyword>
<feature type="region of interest" description="Disordered" evidence="13">
    <location>
        <begin position="1425"/>
        <end position="1471"/>
    </location>
</feature>
<keyword evidence="4" id="KW-0479">Metal-binding</keyword>
<evidence type="ECO:0000256" key="12">
    <source>
        <dbReference type="PROSITE-ProRule" id="PRU00042"/>
    </source>
</evidence>
<comment type="similarity">
    <text evidence="3">Belongs to the krueppel C2H2-type zinc-finger protein family.</text>
</comment>
<evidence type="ECO:0000256" key="13">
    <source>
        <dbReference type="SAM" id="MobiDB-lite"/>
    </source>
</evidence>
<keyword evidence="10" id="KW-0804">Transcription</keyword>
<feature type="domain" description="C2H2-type" evidence="14">
    <location>
        <begin position="1070"/>
        <end position="1098"/>
    </location>
</feature>
<evidence type="ECO:0000256" key="11">
    <source>
        <dbReference type="ARBA" id="ARBA00023242"/>
    </source>
</evidence>
<dbReference type="SUPFAM" id="SSF57667">
    <property type="entry name" value="beta-beta-alpha zinc fingers"/>
    <property type="match status" value="4"/>
</dbReference>
<evidence type="ECO:0000256" key="6">
    <source>
        <dbReference type="ARBA" id="ARBA00022771"/>
    </source>
</evidence>
<dbReference type="InterPro" id="IPR041697">
    <property type="entry name" value="Znf-C2H2_11"/>
</dbReference>
<feature type="compositionally biased region" description="Pro residues" evidence="13">
    <location>
        <begin position="520"/>
        <end position="529"/>
    </location>
</feature>
<feature type="region of interest" description="Disordered" evidence="13">
    <location>
        <begin position="810"/>
        <end position="870"/>
    </location>
</feature>
<feature type="compositionally biased region" description="Acidic residues" evidence="13">
    <location>
        <begin position="1150"/>
        <end position="1166"/>
    </location>
</feature>
<feature type="region of interest" description="Disordered" evidence="13">
    <location>
        <begin position="24"/>
        <end position="533"/>
    </location>
</feature>
<proteinExistence type="inferred from homology"/>
<evidence type="ECO:0000256" key="5">
    <source>
        <dbReference type="ARBA" id="ARBA00022737"/>
    </source>
</evidence>
<feature type="compositionally biased region" description="Acidic residues" evidence="13">
    <location>
        <begin position="1130"/>
        <end position="1140"/>
    </location>
</feature>
<feature type="region of interest" description="Disordered" evidence="13">
    <location>
        <begin position="1095"/>
        <end position="1176"/>
    </location>
</feature>
<comment type="caution">
    <text evidence="15">The sequence shown here is derived from an EMBL/GenBank/DDBJ whole genome shotgun (WGS) entry which is preliminary data.</text>
</comment>
<feature type="domain" description="C2H2-type" evidence="14">
    <location>
        <begin position="729"/>
        <end position="747"/>
    </location>
</feature>
<name>A0ABD1J3J8_9TELE</name>
<keyword evidence="6 12" id="KW-0863">Zinc-finger</keyword>
<dbReference type="Pfam" id="PF25412">
    <property type="entry name" value="zf-C2H2_ZNF592"/>
    <property type="match status" value="1"/>
</dbReference>
<evidence type="ECO:0000256" key="9">
    <source>
        <dbReference type="ARBA" id="ARBA00023125"/>
    </source>
</evidence>
<dbReference type="Pfam" id="PF16622">
    <property type="entry name" value="zf-C2H2_11"/>
    <property type="match status" value="2"/>
</dbReference>
<evidence type="ECO:0000256" key="8">
    <source>
        <dbReference type="ARBA" id="ARBA00023015"/>
    </source>
</evidence>
<dbReference type="PROSITE" id="PS00028">
    <property type="entry name" value="ZINC_FINGER_C2H2_1"/>
    <property type="match status" value="6"/>
</dbReference>
<feature type="compositionally biased region" description="Low complexity" evidence="13">
    <location>
        <begin position="508"/>
        <end position="519"/>
    </location>
</feature>
<feature type="domain" description="C2H2-type" evidence="14">
    <location>
        <begin position="1399"/>
        <end position="1427"/>
    </location>
</feature>
<feature type="compositionally biased region" description="Polar residues" evidence="13">
    <location>
        <begin position="139"/>
        <end position="149"/>
    </location>
</feature>
<evidence type="ECO:0000256" key="2">
    <source>
        <dbReference type="ARBA" id="ARBA00004123"/>
    </source>
</evidence>